<keyword evidence="3" id="KW-1185">Reference proteome</keyword>
<keyword evidence="2" id="KW-0540">Nuclease</keyword>
<dbReference type="SUPFAM" id="SSF52980">
    <property type="entry name" value="Restriction endonuclease-like"/>
    <property type="match status" value="1"/>
</dbReference>
<dbReference type="InterPro" id="IPR011335">
    <property type="entry name" value="Restrct_endonuc-II-like"/>
</dbReference>
<dbReference type="Gene3D" id="3.90.1570.10">
    <property type="entry name" value="tt1808, chain A"/>
    <property type="match status" value="1"/>
</dbReference>
<feature type="domain" description="Putative restriction endonuclease" evidence="1">
    <location>
        <begin position="23"/>
        <end position="185"/>
    </location>
</feature>
<dbReference type="PANTHER" id="PTHR35400">
    <property type="entry name" value="SLR1083 PROTEIN"/>
    <property type="match status" value="1"/>
</dbReference>
<dbReference type="InterPro" id="IPR012296">
    <property type="entry name" value="Nuclease_put_TT1808"/>
</dbReference>
<comment type="caution">
    <text evidence="2">The sequence shown here is derived from an EMBL/GenBank/DDBJ whole genome shotgun (WGS) entry which is preliminary data.</text>
</comment>
<keyword evidence="2" id="KW-0255">Endonuclease</keyword>
<evidence type="ECO:0000313" key="3">
    <source>
        <dbReference type="Proteomes" id="UP001500620"/>
    </source>
</evidence>
<organism evidence="2 3">
    <name type="scientific">Dactylosporangium darangshiense</name>
    <dbReference type="NCBI Taxonomy" id="579108"/>
    <lineage>
        <taxon>Bacteria</taxon>
        <taxon>Bacillati</taxon>
        <taxon>Actinomycetota</taxon>
        <taxon>Actinomycetes</taxon>
        <taxon>Micromonosporales</taxon>
        <taxon>Micromonosporaceae</taxon>
        <taxon>Dactylosporangium</taxon>
    </lineage>
</organism>
<gene>
    <name evidence="2" type="ORF">GCM10022255_006390</name>
</gene>
<dbReference type="PANTHER" id="PTHR35400:SF3">
    <property type="entry name" value="SLL1072 PROTEIN"/>
    <property type="match status" value="1"/>
</dbReference>
<dbReference type="CDD" id="cd06260">
    <property type="entry name" value="DUF820-like"/>
    <property type="match status" value="1"/>
</dbReference>
<dbReference type="InterPro" id="IPR008538">
    <property type="entry name" value="Uma2"/>
</dbReference>
<evidence type="ECO:0000259" key="1">
    <source>
        <dbReference type="Pfam" id="PF05685"/>
    </source>
</evidence>
<keyword evidence="2" id="KW-0378">Hydrolase</keyword>
<accession>A0ABP8CWG2</accession>
<sequence length="193" mass="21188">MSREVVQTVSVATMEHAGPWNEDDYLALGETPNRIELIDGSLLVSPAPSSRHQRLSRRIANQLDTPASVAGLLVYEAVNVRLHTDRLVIPDLAVVDTSDDFVVVDAAQVALVGEIVSPGNAAADRVMKMHFYAAARIEWYLLAEQDSPDSLTLRLNRLDGTHYVEESVAKSGESLRALQPFPFQLDTRTLLAP</sequence>
<proteinExistence type="predicted"/>
<reference evidence="3" key="1">
    <citation type="journal article" date="2019" name="Int. J. Syst. Evol. Microbiol.">
        <title>The Global Catalogue of Microorganisms (GCM) 10K type strain sequencing project: providing services to taxonomists for standard genome sequencing and annotation.</title>
        <authorList>
            <consortium name="The Broad Institute Genomics Platform"/>
            <consortium name="The Broad Institute Genome Sequencing Center for Infectious Disease"/>
            <person name="Wu L."/>
            <person name="Ma J."/>
        </authorList>
    </citation>
    <scope>NUCLEOTIDE SEQUENCE [LARGE SCALE GENOMIC DNA]</scope>
    <source>
        <strain evidence="3">JCM 17441</strain>
    </source>
</reference>
<dbReference type="GO" id="GO:0004519">
    <property type="term" value="F:endonuclease activity"/>
    <property type="evidence" value="ECO:0007669"/>
    <property type="project" value="UniProtKB-KW"/>
</dbReference>
<name>A0ABP8CWG2_9ACTN</name>
<dbReference type="Proteomes" id="UP001500620">
    <property type="component" value="Unassembled WGS sequence"/>
</dbReference>
<protein>
    <submittedName>
        <fullName evidence="2">Uma2 family endonuclease</fullName>
    </submittedName>
</protein>
<evidence type="ECO:0000313" key="2">
    <source>
        <dbReference type="EMBL" id="GAA4244207.1"/>
    </source>
</evidence>
<dbReference type="EMBL" id="BAABAT010000001">
    <property type="protein sequence ID" value="GAA4244207.1"/>
    <property type="molecule type" value="Genomic_DNA"/>
</dbReference>
<dbReference type="Pfam" id="PF05685">
    <property type="entry name" value="Uma2"/>
    <property type="match status" value="1"/>
</dbReference>